<keyword evidence="1" id="KW-0175">Coiled coil</keyword>
<feature type="region of interest" description="Disordered" evidence="2">
    <location>
        <begin position="1"/>
        <end position="79"/>
    </location>
</feature>
<evidence type="ECO:0000256" key="2">
    <source>
        <dbReference type="SAM" id="MobiDB-lite"/>
    </source>
</evidence>
<sequence length="330" mass="36927">MAGRAAMRTPEPPDRDEREDSPPRLSRPKRTTRPPRNYTREQEIDNEQRKTRPQQKKRIEPESQPDVATSDDSATESDDLDVSNLVKEIAKLRREIRLRDELHKEELQNAKAEFGAALAEARHELQNLTDRPPTSQCHSGAYAQNGHDEILREIQSLRKEISAPALTGSPSYADVARTPPLSHPSNIRSLSTSNTTPTTFTDTLYCTIDTSKMVENENERMAAGSIRAAVETEIRTTEDHVHWRCRAVTVDPKNTNRIRIACRDEAEHQLVKKVAEAKIGAGARVLRDELYPIKVDSVNKAAVLDKKDEIRAGAAAAFSEENKATVAKIA</sequence>
<comment type="caution">
    <text evidence="3">The sequence shown here is derived from an EMBL/GenBank/DDBJ whole genome shotgun (WGS) entry which is preliminary data.</text>
</comment>
<dbReference type="EMBL" id="JAPMSZ010000002">
    <property type="protein sequence ID" value="KAJ5111908.1"/>
    <property type="molecule type" value="Genomic_DNA"/>
</dbReference>
<feature type="compositionally biased region" description="Basic and acidic residues" evidence="2">
    <location>
        <begin position="38"/>
        <end position="50"/>
    </location>
</feature>
<accession>A0A9W9G4H1</accession>
<gene>
    <name evidence="3" type="ORF">NUU61_001538</name>
</gene>
<evidence type="ECO:0000313" key="4">
    <source>
        <dbReference type="Proteomes" id="UP001141434"/>
    </source>
</evidence>
<reference evidence="3" key="2">
    <citation type="journal article" date="2023" name="IMA Fungus">
        <title>Comparative genomic study of the Penicillium genus elucidates a diverse pangenome and 15 lateral gene transfer events.</title>
        <authorList>
            <person name="Petersen C."/>
            <person name="Sorensen T."/>
            <person name="Nielsen M.R."/>
            <person name="Sondergaard T.E."/>
            <person name="Sorensen J.L."/>
            <person name="Fitzpatrick D.A."/>
            <person name="Frisvad J.C."/>
            <person name="Nielsen K.L."/>
        </authorList>
    </citation>
    <scope>NUCLEOTIDE SEQUENCE</scope>
    <source>
        <strain evidence="3">IBT 34128</strain>
    </source>
</reference>
<dbReference type="RefSeq" id="XP_056515387.1">
    <property type="nucleotide sequence ID" value="XM_056652120.1"/>
</dbReference>
<keyword evidence="4" id="KW-1185">Reference proteome</keyword>
<dbReference type="AlphaFoldDB" id="A0A9W9G4H1"/>
<feature type="coiled-coil region" evidence="1">
    <location>
        <begin position="93"/>
        <end position="131"/>
    </location>
</feature>
<protein>
    <submittedName>
        <fullName evidence="3">Uncharacterized protein</fullName>
    </submittedName>
</protein>
<organism evidence="3 4">
    <name type="scientific">Penicillium alfredii</name>
    <dbReference type="NCBI Taxonomy" id="1506179"/>
    <lineage>
        <taxon>Eukaryota</taxon>
        <taxon>Fungi</taxon>
        <taxon>Dikarya</taxon>
        <taxon>Ascomycota</taxon>
        <taxon>Pezizomycotina</taxon>
        <taxon>Eurotiomycetes</taxon>
        <taxon>Eurotiomycetidae</taxon>
        <taxon>Eurotiales</taxon>
        <taxon>Aspergillaceae</taxon>
        <taxon>Penicillium</taxon>
    </lineage>
</organism>
<dbReference type="GeneID" id="81391288"/>
<dbReference type="Proteomes" id="UP001141434">
    <property type="component" value="Unassembled WGS sequence"/>
</dbReference>
<proteinExistence type="predicted"/>
<name>A0A9W9G4H1_9EURO</name>
<dbReference type="OrthoDB" id="3261222at2759"/>
<feature type="compositionally biased region" description="Basic and acidic residues" evidence="2">
    <location>
        <begin position="11"/>
        <end position="22"/>
    </location>
</feature>
<reference evidence="3" key="1">
    <citation type="submission" date="2022-11" db="EMBL/GenBank/DDBJ databases">
        <authorList>
            <person name="Petersen C."/>
        </authorList>
    </citation>
    <scope>NUCLEOTIDE SEQUENCE</scope>
    <source>
        <strain evidence="3">IBT 34128</strain>
    </source>
</reference>
<evidence type="ECO:0000256" key="1">
    <source>
        <dbReference type="SAM" id="Coils"/>
    </source>
</evidence>
<evidence type="ECO:0000313" key="3">
    <source>
        <dbReference type="EMBL" id="KAJ5111908.1"/>
    </source>
</evidence>